<dbReference type="AlphaFoldDB" id="A0A2G0QED5"/>
<dbReference type="InterPro" id="IPR029035">
    <property type="entry name" value="DHS-like_NAD/FAD-binding_dom"/>
</dbReference>
<evidence type="ECO:0000256" key="6">
    <source>
        <dbReference type="ARBA" id="ARBA00022630"/>
    </source>
</evidence>
<dbReference type="STRING" id="351679.A9255_14310"/>
<dbReference type="RefSeq" id="WP_069317309.1">
    <property type="nucleotide sequence ID" value="NZ_CAWNQJ010000001.1"/>
</dbReference>
<keyword evidence="8 14" id="KW-0479">Metal-binding</keyword>
<gene>
    <name evidence="18" type="ORF">A9255_14310</name>
    <name evidence="19" type="ORF">Xhom_00568</name>
</gene>
<dbReference type="EMBL" id="CP016176">
    <property type="protein sequence ID" value="AOM41639.1"/>
    <property type="molecule type" value="Genomic_DNA"/>
</dbReference>
<evidence type="ECO:0000313" key="18">
    <source>
        <dbReference type="EMBL" id="AOM41639.1"/>
    </source>
</evidence>
<evidence type="ECO:0000313" key="19">
    <source>
        <dbReference type="EMBL" id="PHM57587.1"/>
    </source>
</evidence>
<dbReference type="InterPro" id="IPR000399">
    <property type="entry name" value="TPP-bd_CS"/>
</dbReference>
<feature type="domain" description="Thiamine pyrophosphate enzyme TPP-binding" evidence="16">
    <location>
        <begin position="374"/>
        <end position="522"/>
    </location>
</feature>
<comment type="cofactor">
    <cofactor evidence="14">
        <name>thiamine diphosphate</name>
        <dbReference type="ChEBI" id="CHEBI:58937"/>
    </cofactor>
    <text evidence="14">Binds 1 thiamine pyrophosphate per subunit.</text>
</comment>
<reference evidence="19 21" key="2">
    <citation type="journal article" date="2017" name="Nat. Microbiol.">
        <title>Natural product diversity associated with the nematode symbionts Photorhabdus and Xenorhabdus.</title>
        <authorList>
            <person name="Tobias N.J."/>
            <person name="Wolff H."/>
            <person name="Djahanschiri B."/>
            <person name="Grundmann F."/>
            <person name="Kronenwerth M."/>
            <person name="Shi Y.M."/>
            <person name="Simonyi S."/>
            <person name="Grun P."/>
            <person name="Shapiro-Ilan D."/>
            <person name="Pidot S.J."/>
            <person name="Stinear T.P."/>
            <person name="Ebersberger I."/>
            <person name="Bode H.B."/>
        </authorList>
    </citation>
    <scope>NUCLEOTIDE SEQUENCE [LARGE SCALE GENOMIC DNA]</scope>
    <source>
        <strain evidence="19 21">DSM 17903</strain>
    </source>
</reference>
<evidence type="ECO:0000256" key="5">
    <source>
        <dbReference type="ARBA" id="ARBA00022605"/>
    </source>
</evidence>
<dbReference type="UniPathway" id="UPA00049">
    <property type="reaction ID" value="UER00059"/>
</dbReference>
<evidence type="ECO:0000256" key="3">
    <source>
        <dbReference type="ARBA" id="ARBA00007812"/>
    </source>
</evidence>
<dbReference type="KEGG" id="xho:A9255_14310"/>
<dbReference type="NCBIfam" id="NF006524">
    <property type="entry name" value="PRK08978.1"/>
    <property type="match status" value="1"/>
</dbReference>
<evidence type="ECO:0000259" key="17">
    <source>
        <dbReference type="Pfam" id="PF02776"/>
    </source>
</evidence>
<keyword evidence="10 14" id="KW-0460">Magnesium</keyword>
<protein>
    <recommendedName>
        <fullName evidence="4 14">Acetolactate synthase</fullName>
        <ecNumber evidence="4 14">2.2.1.6</ecNumber>
    </recommendedName>
</protein>
<dbReference type="FunFam" id="3.40.50.970:FF:000016">
    <property type="entry name" value="Acetolactate synthase"/>
    <property type="match status" value="1"/>
</dbReference>
<dbReference type="InterPro" id="IPR045229">
    <property type="entry name" value="TPP_enz"/>
</dbReference>
<keyword evidence="9" id="KW-0274">FAD</keyword>
<dbReference type="Proteomes" id="UP000094600">
    <property type="component" value="Chromosome"/>
</dbReference>
<comment type="catalytic activity">
    <reaction evidence="13 14">
        <text>2 pyruvate + H(+) = (2S)-2-acetolactate + CO2</text>
        <dbReference type="Rhea" id="RHEA:25249"/>
        <dbReference type="ChEBI" id="CHEBI:15361"/>
        <dbReference type="ChEBI" id="CHEBI:15378"/>
        <dbReference type="ChEBI" id="CHEBI:16526"/>
        <dbReference type="ChEBI" id="CHEBI:58476"/>
        <dbReference type="EC" id="2.2.1.6"/>
    </reaction>
</comment>
<evidence type="ECO:0000256" key="14">
    <source>
        <dbReference type="RuleBase" id="RU003591"/>
    </source>
</evidence>
<evidence type="ECO:0000256" key="13">
    <source>
        <dbReference type="ARBA" id="ARBA00048670"/>
    </source>
</evidence>
<dbReference type="CDD" id="cd07035">
    <property type="entry name" value="TPP_PYR_POX_like"/>
    <property type="match status" value="1"/>
</dbReference>
<evidence type="ECO:0000256" key="11">
    <source>
        <dbReference type="ARBA" id="ARBA00023052"/>
    </source>
</evidence>
<dbReference type="PANTHER" id="PTHR18968">
    <property type="entry name" value="THIAMINE PYROPHOSPHATE ENZYMES"/>
    <property type="match status" value="1"/>
</dbReference>
<dbReference type="OrthoDB" id="9785953at2"/>
<dbReference type="SUPFAM" id="SSF52518">
    <property type="entry name" value="Thiamin diphosphate-binding fold (THDP-binding)"/>
    <property type="match status" value="2"/>
</dbReference>
<dbReference type="InterPro" id="IPR012846">
    <property type="entry name" value="Acetolactate_synth_lsu"/>
</dbReference>
<dbReference type="FunFam" id="3.40.50.970:FF:000007">
    <property type="entry name" value="Acetolactate synthase"/>
    <property type="match status" value="1"/>
</dbReference>
<evidence type="ECO:0000259" key="15">
    <source>
        <dbReference type="Pfam" id="PF00205"/>
    </source>
</evidence>
<keyword evidence="20" id="KW-1185">Reference proteome</keyword>
<accession>A0A2G0QED5</accession>
<dbReference type="Pfam" id="PF02776">
    <property type="entry name" value="TPP_enzyme_N"/>
    <property type="match status" value="1"/>
</dbReference>
<proteinExistence type="inferred from homology"/>
<keyword evidence="7 14" id="KW-0808">Transferase</keyword>
<dbReference type="CDD" id="cd02015">
    <property type="entry name" value="TPP_AHAS"/>
    <property type="match status" value="1"/>
</dbReference>
<dbReference type="NCBIfam" id="TIGR00118">
    <property type="entry name" value="acolac_lg"/>
    <property type="match status" value="1"/>
</dbReference>
<keyword evidence="5 14" id="KW-0028">Amino-acid biosynthesis</keyword>
<sequence length="548" mass="59377">MSGAQAVVEALRTQGIEKVFGYPGGAIMPVYDALYDGGIEHLLCRHEQGAVMAAIGYARASGKPGVCIATSGPGATNLITGLADALLDSVPVVAITGQVSSEFIGTDAFQEIDILGMSLSCTKHSFLVDSLEKLPQIMADAFTIAMSGRPGPVLVDLPKDIQLAQCDFAPYLRPVSPQSPLPKHELEQARQLLASSRKPVLYVGGGVGMSGAAPELRRFVAETGTPVVSTLKGLGAADFEHECYLGMLGMHGTKAANLAVQSCDLLIAVGARFDDRVTGKLNTFAPYAKVIHLDIDPVEFNKLRQTHVSLLGDVKTLLPHLQQPLSIQSWQQEIKQLKNKYTWRYEYQGESIYAPSLLKQISDRAPSSTVVTTDVGQHQMWTAQHMTFSQPENFITSSGLGTMGFGIPAAVGAQMARPEDMVICISGDGSFMMNVQELGTIKRKQLPIKLILLDNQRLGMVRQWQELFFEERYSETTLTDNPDFLTLAEAFGIPGQRITDKAQVNDALDALFNSEGAYLLHVSIDELENVWPLVPPGASNATMLEKSL</sequence>
<dbReference type="InterPro" id="IPR012000">
    <property type="entry name" value="Thiamin_PyroP_enz_cen_dom"/>
</dbReference>
<keyword evidence="11 14" id="KW-0786">Thiamine pyrophosphate</keyword>
<comment type="pathway">
    <text evidence="2 14">Amino-acid biosynthesis; L-valine biosynthesis; L-valine from pyruvate: step 1/4.</text>
</comment>
<evidence type="ECO:0000256" key="4">
    <source>
        <dbReference type="ARBA" id="ARBA00013145"/>
    </source>
</evidence>
<comment type="similarity">
    <text evidence="3 14">Belongs to the TPP enzyme family.</text>
</comment>
<dbReference type="UniPathway" id="UPA00047">
    <property type="reaction ID" value="UER00055"/>
</dbReference>
<evidence type="ECO:0000256" key="2">
    <source>
        <dbReference type="ARBA" id="ARBA00005025"/>
    </source>
</evidence>
<dbReference type="GO" id="GO:0030976">
    <property type="term" value="F:thiamine pyrophosphate binding"/>
    <property type="evidence" value="ECO:0007669"/>
    <property type="project" value="UniProtKB-UniRule"/>
</dbReference>
<dbReference type="SUPFAM" id="SSF52467">
    <property type="entry name" value="DHS-like NAD/FAD-binding domain"/>
    <property type="match status" value="1"/>
</dbReference>
<organism evidence="19 21">
    <name type="scientific">Xenorhabdus hominickii</name>
    <dbReference type="NCBI Taxonomy" id="351679"/>
    <lineage>
        <taxon>Bacteria</taxon>
        <taxon>Pseudomonadati</taxon>
        <taxon>Pseudomonadota</taxon>
        <taxon>Gammaproteobacteria</taxon>
        <taxon>Enterobacterales</taxon>
        <taxon>Morganellaceae</taxon>
        <taxon>Xenorhabdus</taxon>
    </lineage>
</organism>
<keyword evidence="6" id="KW-0285">Flavoprotein</keyword>
<dbReference type="GO" id="GO:0003984">
    <property type="term" value="F:acetolactate synthase activity"/>
    <property type="evidence" value="ECO:0007669"/>
    <property type="project" value="UniProtKB-EC"/>
</dbReference>
<dbReference type="GO" id="GO:0050660">
    <property type="term" value="F:flavin adenine dinucleotide binding"/>
    <property type="evidence" value="ECO:0007669"/>
    <property type="project" value="InterPro"/>
</dbReference>
<dbReference type="PROSITE" id="PS00187">
    <property type="entry name" value="TPP_ENZYMES"/>
    <property type="match status" value="1"/>
</dbReference>
<dbReference type="InterPro" id="IPR012001">
    <property type="entry name" value="Thiamin_PyroP_enz_TPP-bd_dom"/>
</dbReference>
<comment type="cofactor">
    <cofactor evidence="14">
        <name>Mg(2+)</name>
        <dbReference type="ChEBI" id="CHEBI:18420"/>
    </cofactor>
    <text evidence="14">Binds 1 Mg(2+) ion per subunit.</text>
</comment>
<keyword evidence="12 14" id="KW-0100">Branched-chain amino acid biosynthesis</keyword>
<dbReference type="InterPro" id="IPR011766">
    <property type="entry name" value="TPP_enzyme_TPP-bd"/>
</dbReference>
<dbReference type="InterPro" id="IPR029061">
    <property type="entry name" value="THDP-binding"/>
</dbReference>
<dbReference type="Pfam" id="PF00205">
    <property type="entry name" value="TPP_enzyme_M"/>
    <property type="match status" value="1"/>
</dbReference>
<evidence type="ECO:0000256" key="8">
    <source>
        <dbReference type="ARBA" id="ARBA00022723"/>
    </source>
</evidence>
<dbReference type="PANTHER" id="PTHR18968:SF142">
    <property type="entry name" value="ACETOLACTATE SYNTHASE"/>
    <property type="match status" value="1"/>
</dbReference>
<dbReference type="InterPro" id="IPR039368">
    <property type="entry name" value="AHAS_TPP"/>
</dbReference>
<evidence type="ECO:0000313" key="20">
    <source>
        <dbReference type="Proteomes" id="UP000094600"/>
    </source>
</evidence>
<dbReference type="GO" id="GO:0009099">
    <property type="term" value="P:L-valine biosynthetic process"/>
    <property type="evidence" value="ECO:0007669"/>
    <property type="project" value="UniProtKB-UniPathway"/>
</dbReference>
<feature type="domain" description="Thiamine pyrophosphate enzyme central" evidence="15">
    <location>
        <begin position="186"/>
        <end position="321"/>
    </location>
</feature>
<evidence type="ECO:0000256" key="12">
    <source>
        <dbReference type="ARBA" id="ARBA00023304"/>
    </source>
</evidence>
<comment type="pathway">
    <text evidence="1 14">Amino-acid biosynthesis; L-isoleucine biosynthesis; L-isoleucine from 2-oxobutanoate: step 1/4.</text>
</comment>
<evidence type="ECO:0000259" key="16">
    <source>
        <dbReference type="Pfam" id="PF02775"/>
    </source>
</evidence>
<evidence type="ECO:0000256" key="1">
    <source>
        <dbReference type="ARBA" id="ARBA00004974"/>
    </source>
</evidence>
<dbReference type="Pfam" id="PF02775">
    <property type="entry name" value="TPP_enzyme_C"/>
    <property type="match status" value="1"/>
</dbReference>
<evidence type="ECO:0000256" key="7">
    <source>
        <dbReference type="ARBA" id="ARBA00022679"/>
    </source>
</evidence>
<evidence type="ECO:0000256" key="9">
    <source>
        <dbReference type="ARBA" id="ARBA00022827"/>
    </source>
</evidence>
<evidence type="ECO:0000256" key="10">
    <source>
        <dbReference type="ARBA" id="ARBA00022842"/>
    </source>
</evidence>
<dbReference type="Proteomes" id="UP000225433">
    <property type="component" value="Unassembled WGS sequence"/>
</dbReference>
<evidence type="ECO:0000313" key="21">
    <source>
        <dbReference type="Proteomes" id="UP000225433"/>
    </source>
</evidence>
<reference evidence="18 20" key="1">
    <citation type="submission" date="2016-06" db="EMBL/GenBank/DDBJ databases">
        <title>Bacterial characters and pathogenicity of Xenorhabdus hominickii from an entomopathogenic nematode, Steinernema monticolum.</title>
        <authorList>
            <person name="Park Y."/>
            <person name="Kim Y."/>
        </authorList>
    </citation>
    <scope>NUCLEOTIDE SEQUENCE [LARGE SCALE GENOMIC DNA]</scope>
    <source>
        <strain evidence="18 20">ANU1</strain>
    </source>
</reference>
<dbReference type="Gene3D" id="3.40.50.1220">
    <property type="entry name" value="TPP-binding domain"/>
    <property type="match status" value="1"/>
</dbReference>
<dbReference type="Gene3D" id="3.40.50.970">
    <property type="match status" value="2"/>
</dbReference>
<dbReference type="EC" id="2.2.1.6" evidence="4 14"/>
<dbReference type="GO" id="GO:0005948">
    <property type="term" value="C:acetolactate synthase complex"/>
    <property type="evidence" value="ECO:0007669"/>
    <property type="project" value="TreeGrafter"/>
</dbReference>
<dbReference type="GO" id="GO:0009097">
    <property type="term" value="P:isoleucine biosynthetic process"/>
    <property type="evidence" value="ECO:0007669"/>
    <property type="project" value="UniProtKB-UniPathway"/>
</dbReference>
<dbReference type="EMBL" id="NJAI01000001">
    <property type="protein sequence ID" value="PHM57587.1"/>
    <property type="molecule type" value="Genomic_DNA"/>
</dbReference>
<dbReference type="GO" id="GO:0000287">
    <property type="term" value="F:magnesium ion binding"/>
    <property type="evidence" value="ECO:0007669"/>
    <property type="project" value="UniProtKB-UniRule"/>
</dbReference>
<dbReference type="FunFam" id="3.40.50.1220:FF:000008">
    <property type="entry name" value="Acetolactate synthase"/>
    <property type="match status" value="1"/>
</dbReference>
<feature type="domain" description="Thiamine pyrophosphate enzyme N-terminal TPP-binding" evidence="17">
    <location>
        <begin position="1"/>
        <end position="116"/>
    </location>
</feature>
<name>A0A2G0QED5_XENHO</name>